<dbReference type="PIRSF" id="PIRSF000525">
    <property type="entry name" value="SerC"/>
    <property type="match status" value="1"/>
</dbReference>
<evidence type="ECO:0000256" key="3">
    <source>
        <dbReference type="ARBA" id="ARBA00006904"/>
    </source>
</evidence>
<comment type="cofactor">
    <cofactor evidence="12">
        <name>pyridoxal 5'-phosphate</name>
        <dbReference type="ChEBI" id="CHEBI:597326"/>
    </cofactor>
    <text evidence="12">Binds 1 pyridoxal phosphate per subunit.</text>
</comment>
<dbReference type="GO" id="GO:0004648">
    <property type="term" value="F:O-phospho-L-serine:2-oxoglutarate aminotransferase activity"/>
    <property type="evidence" value="ECO:0007669"/>
    <property type="project" value="UniProtKB-UniRule"/>
</dbReference>
<reference evidence="15 16" key="1">
    <citation type="submission" date="2018-03" db="EMBL/GenBank/DDBJ databases">
        <title>Phenotypic and genomic properties of Cyclonatronum proteinivorum gen. nov., sp. nov., a haloalkaliphilic bacteroidete from soda lakes possessing Na+-translocating rhodopsin.</title>
        <authorList>
            <person name="Toshchakov S.V."/>
            <person name="Korzhenkov A."/>
            <person name="Samarov N.I."/>
            <person name="Kublanov I.V."/>
            <person name="Muntyan M.S."/>
            <person name="Sorokin D.Y."/>
        </authorList>
    </citation>
    <scope>NUCLEOTIDE SEQUENCE [LARGE SCALE GENOMIC DNA]</scope>
    <source>
        <strain evidence="15 16">Omega</strain>
    </source>
</reference>
<feature type="domain" description="Aminotransferase class V" evidence="14">
    <location>
        <begin position="6"/>
        <end position="347"/>
    </location>
</feature>
<accession>A0A345UHT4</accession>
<feature type="binding site" evidence="12">
    <location>
        <position position="172"/>
    </location>
    <ligand>
        <name>pyridoxal 5'-phosphate</name>
        <dbReference type="ChEBI" id="CHEBI:597326"/>
    </ligand>
</feature>
<keyword evidence="9 12" id="KW-0718">Serine biosynthesis</keyword>
<dbReference type="InterPro" id="IPR020578">
    <property type="entry name" value="Aminotrans_V_PyrdxlP_BS"/>
</dbReference>
<comment type="similarity">
    <text evidence="3 12">Belongs to the class-V pyridoxal-phosphate-dependent aminotransferase family. SerC subfamily.</text>
</comment>
<dbReference type="InterPro" id="IPR015424">
    <property type="entry name" value="PyrdxlP-dep_Trfase"/>
</dbReference>
<dbReference type="GO" id="GO:0030170">
    <property type="term" value="F:pyridoxal phosphate binding"/>
    <property type="evidence" value="ECO:0007669"/>
    <property type="project" value="UniProtKB-UniRule"/>
</dbReference>
<feature type="binding site" evidence="12">
    <location>
        <position position="152"/>
    </location>
    <ligand>
        <name>pyridoxal 5'-phosphate</name>
        <dbReference type="ChEBI" id="CHEBI:597326"/>
    </ligand>
</feature>
<evidence type="ECO:0000259" key="14">
    <source>
        <dbReference type="Pfam" id="PF00266"/>
    </source>
</evidence>
<dbReference type="AlphaFoldDB" id="A0A345UHT4"/>
<dbReference type="PANTHER" id="PTHR43247">
    <property type="entry name" value="PHOSPHOSERINE AMINOTRANSFERASE"/>
    <property type="match status" value="1"/>
</dbReference>
<comment type="subunit">
    <text evidence="12">Homodimer.</text>
</comment>
<evidence type="ECO:0000256" key="12">
    <source>
        <dbReference type="HAMAP-Rule" id="MF_00160"/>
    </source>
</evidence>
<dbReference type="InterPro" id="IPR000192">
    <property type="entry name" value="Aminotrans_V_dom"/>
</dbReference>
<evidence type="ECO:0000256" key="11">
    <source>
        <dbReference type="ARBA" id="ARBA00049007"/>
    </source>
</evidence>
<feature type="binding site" evidence="12">
    <location>
        <begin position="76"/>
        <end position="77"/>
    </location>
    <ligand>
        <name>pyridoxal 5'-phosphate</name>
        <dbReference type="ChEBI" id="CHEBI:597326"/>
    </ligand>
</feature>
<dbReference type="NCBIfam" id="TIGR01364">
    <property type="entry name" value="serC_1"/>
    <property type="match status" value="1"/>
</dbReference>
<keyword evidence="7 12" id="KW-0663">Pyridoxal phosphate</keyword>
<evidence type="ECO:0000256" key="8">
    <source>
        <dbReference type="ARBA" id="ARBA00023096"/>
    </source>
</evidence>
<comment type="pathway">
    <text evidence="1 12">Cofactor biosynthesis; pyridoxine 5'-phosphate biosynthesis; pyridoxine 5'-phosphate from D-erythrose 4-phosphate: step 3/5.</text>
</comment>
<dbReference type="GO" id="GO:0006564">
    <property type="term" value="P:L-serine biosynthetic process"/>
    <property type="evidence" value="ECO:0007669"/>
    <property type="project" value="UniProtKB-UniRule"/>
</dbReference>
<comment type="function">
    <text evidence="12">Catalyzes the reversible conversion of 3-phosphohydroxypyruvate to phosphoserine and of 3-hydroxy-2-oxo-4-phosphonooxybutanoate to phosphohydroxythreonine.</text>
</comment>
<dbReference type="NCBIfam" id="NF003764">
    <property type="entry name" value="PRK05355.1"/>
    <property type="match status" value="1"/>
</dbReference>
<evidence type="ECO:0000256" key="6">
    <source>
        <dbReference type="ARBA" id="ARBA00022679"/>
    </source>
</evidence>
<sequence length="356" mass="39599">MSRAHNFSAGPAALPLETLQEAQQEFLDFAGSGSSVIELSHRGAEYVEVDRQARERLTRILGLGDDFEVLFLQGGASHQFMMVPFNFLGTSQTADYINTGTWSKKAIKEAKLFGRVNVAYSSEELNFSRVPADSELTLTEGAEYVHFTSNNTIFGTQFRKEPETAGVPLVCDASSDFLSRPLDVNRYGIIYAGAQKNAGPAGLTIVIIRKDFLQKGKKDGIPTILNYNTHLGTMFNTPPVFGVYMFNKVLAWIEKNGGLAQMESRNAHKAQLLYNEIDADDFYSGTTEPASRSHMNVTFRLKDEELNKAFLQEAEKRNLKGLKGHRSVGGFRASIYNACETESVEALVAFMKEFRR</sequence>
<keyword evidence="12" id="KW-0963">Cytoplasm</keyword>
<keyword evidence="16" id="KW-1185">Reference proteome</keyword>
<keyword evidence="4 12" id="KW-0032">Aminotransferase</keyword>
<dbReference type="GO" id="GO:0008615">
    <property type="term" value="P:pyridoxine biosynthetic process"/>
    <property type="evidence" value="ECO:0007669"/>
    <property type="project" value="UniProtKB-UniRule"/>
</dbReference>
<dbReference type="PROSITE" id="PS00595">
    <property type="entry name" value="AA_TRANSFER_CLASS_5"/>
    <property type="match status" value="1"/>
</dbReference>
<evidence type="ECO:0000256" key="9">
    <source>
        <dbReference type="ARBA" id="ARBA00023299"/>
    </source>
</evidence>
<dbReference type="UniPathway" id="UPA00244">
    <property type="reaction ID" value="UER00311"/>
</dbReference>
<feature type="modified residue" description="N6-(pyridoxal phosphate)lysine" evidence="12">
    <location>
        <position position="196"/>
    </location>
</feature>
<evidence type="ECO:0000256" key="4">
    <source>
        <dbReference type="ARBA" id="ARBA00022576"/>
    </source>
</evidence>
<dbReference type="OrthoDB" id="9809412at2"/>
<evidence type="ECO:0000256" key="1">
    <source>
        <dbReference type="ARBA" id="ARBA00004915"/>
    </source>
</evidence>
<dbReference type="KEGG" id="cprv:CYPRO_0753"/>
<evidence type="ECO:0000256" key="13">
    <source>
        <dbReference type="RuleBase" id="RU004505"/>
    </source>
</evidence>
<proteinExistence type="inferred from homology"/>
<dbReference type="Pfam" id="PF00266">
    <property type="entry name" value="Aminotran_5"/>
    <property type="match status" value="1"/>
</dbReference>
<dbReference type="FunFam" id="3.40.640.10:FF:000010">
    <property type="entry name" value="Phosphoserine aminotransferase"/>
    <property type="match status" value="1"/>
</dbReference>
<dbReference type="InterPro" id="IPR015421">
    <property type="entry name" value="PyrdxlP-dep_Trfase_major"/>
</dbReference>
<keyword evidence="6 12" id="KW-0808">Transferase</keyword>
<keyword evidence="5 12" id="KW-0028">Amino-acid biosynthesis</keyword>
<dbReference type="GO" id="GO:0005737">
    <property type="term" value="C:cytoplasm"/>
    <property type="evidence" value="ECO:0007669"/>
    <property type="project" value="UniProtKB-SubCell"/>
</dbReference>
<dbReference type="Gene3D" id="3.90.1150.10">
    <property type="entry name" value="Aspartate Aminotransferase, domain 1"/>
    <property type="match status" value="1"/>
</dbReference>
<dbReference type="Proteomes" id="UP000254808">
    <property type="component" value="Chromosome"/>
</dbReference>
<feature type="binding site" evidence="12">
    <location>
        <position position="102"/>
    </location>
    <ligand>
        <name>pyridoxal 5'-phosphate</name>
        <dbReference type="ChEBI" id="CHEBI:597326"/>
    </ligand>
</feature>
<gene>
    <name evidence="12" type="primary">serC</name>
    <name evidence="15" type="ORF">CYPRO_0753</name>
</gene>
<name>A0A345UHT4_9BACT</name>
<protein>
    <recommendedName>
        <fullName evidence="12">Phosphoserine aminotransferase</fullName>
        <ecNumber evidence="12">2.6.1.52</ecNumber>
    </recommendedName>
    <alternativeName>
        <fullName evidence="12">Phosphohydroxythreonine aminotransferase</fullName>
        <shortName evidence="12">PSAT</shortName>
    </alternativeName>
</protein>
<dbReference type="HAMAP" id="MF_00160">
    <property type="entry name" value="SerC_aminotrans_5"/>
    <property type="match status" value="1"/>
</dbReference>
<dbReference type="EC" id="2.6.1.52" evidence="12"/>
<dbReference type="Gene3D" id="3.40.640.10">
    <property type="entry name" value="Type I PLP-dependent aspartate aminotransferase-like (Major domain)"/>
    <property type="match status" value="1"/>
</dbReference>
<comment type="catalytic activity">
    <reaction evidence="10 12">
        <text>4-(phosphooxy)-L-threonine + 2-oxoglutarate = (R)-3-hydroxy-2-oxo-4-phosphooxybutanoate + L-glutamate</text>
        <dbReference type="Rhea" id="RHEA:16573"/>
        <dbReference type="ChEBI" id="CHEBI:16810"/>
        <dbReference type="ChEBI" id="CHEBI:29985"/>
        <dbReference type="ChEBI" id="CHEBI:58452"/>
        <dbReference type="ChEBI" id="CHEBI:58538"/>
        <dbReference type="EC" id="2.6.1.52"/>
    </reaction>
</comment>
<evidence type="ECO:0000256" key="5">
    <source>
        <dbReference type="ARBA" id="ARBA00022605"/>
    </source>
</evidence>
<evidence type="ECO:0000256" key="7">
    <source>
        <dbReference type="ARBA" id="ARBA00022898"/>
    </source>
</evidence>
<feature type="binding site" evidence="12">
    <location>
        <begin position="236"/>
        <end position="237"/>
    </location>
    <ligand>
        <name>pyridoxal 5'-phosphate</name>
        <dbReference type="ChEBI" id="CHEBI:597326"/>
    </ligand>
</feature>
<dbReference type="SUPFAM" id="SSF53383">
    <property type="entry name" value="PLP-dependent transferases"/>
    <property type="match status" value="1"/>
</dbReference>
<evidence type="ECO:0000256" key="10">
    <source>
        <dbReference type="ARBA" id="ARBA00047630"/>
    </source>
</evidence>
<dbReference type="InterPro" id="IPR015422">
    <property type="entry name" value="PyrdxlP-dep_Trfase_small"/>
</dbReference>
<feature type="binding site" evidence="12">
    <location>
        <position position="195"/>
    </location>
    <ligand>
        <name>pyridoxal 5'-phosphate</name>
        <dbReference type="ChEBI" id="CHEBI:597326"/>
    </ligand>
</feature>
<keyword evidence="8 12" id="KW-0664">Pyridoxine biosynthesis</keyword>
<dbReference type="FunFam" id="3.90.1150.10:FF:000006">
    <property type="entry name" value="Phosphoserine aminotransferase"/>
    <property type="match status" value="1"/>
</dbReference>
<feature type="binding site" evidence="12">
    <location>
        <position position="42"/>
    </location>
    <ligand>
        <name>L-glutamate</name>
        <dbReference type="ChEBI" id="CHEBI:29985"/>
    </ligand>
</feature>
<comment type="pathway">
    <text evidence="2 12 13">Amino-acid biosynthesis; L-serine biosynthesis; L-serine from 3-phospho-D-glycerate: step 2/3.</text>
</comment>
<dbReference type="RefSeq" id="WP_114983348.1">
    <property type="nucleotide sequence ID" value="NZ_CP027806.1"/>
</dbReference>
<evidence type="ECO:0000313" key="15">
    <source>
        <dbReference type="EMBL" id="AXJ00036.1"/>
    </source>
</evidence>
<dbReference type="InterPro" id="IPR022278">
    <property type="entry name" value="Pser_aminoTfrase"/>
</dbReference>
<dbReference type="EMBL" id="CP027806">
    <property type="protein sequence ID" value="AXJ00036.1"/>
    <property type="molecule type" value="Genomic_DNA"/>
</dbReference>
<organism evidence="15 16">
    <name type="scientific">Cyclonatronum proteinivorum</name>
    <dbReference type="NCBI Taxonomy" id="1457365"/>
    <lineage>
        <taxon>Bacteria</taxon>
        <taxon>Pseudomonadati</taxon>
        <taxon>Balneolota</taxon>
        <taxon>Balneolia</taxon>
        <taxon>Balneolales</taxon>
        <taxon>Cyclonatronaceae</taxon>
        <taxon>Cyclonatronum</taxon>
    </lineage>
</organism>
<comment type="catalytic activity">
    <reaction evidence="11 12 13">
        <text>O-phospho-L-serine + 2-oxoglutarate = 3-phosphooxypyruvate + L-glutamate</text>
        <dbReference type="Rhea" id="RHEA:14329"/>
        <dbReference type="ChEBI" id="CHEBI:16810"/>
        <dbReference type="ChEBI" id="CHEBI:18110"/>
        <dbReference type="ChEBI" id="CHEBI:29985"/>
        <dbReference type="ChEBI" id="CHEBI:57524"/>
        <dbReference type="EC" id="2.6.1.52"/>
    </reaction>
</comment>
<dbReference type="UniPathway" id="UPA00135">
    <property type="reaction ID" value="UER00197"/>
</dbReference>
<comment type="subcellular location">
    <subcellularLocation>
        <location evidence="12">Cytoplasm</location>
    </subcellularLocation>
</comment>
<comment type="caution">
    <text evidence="12">Lacks conserved residue(s) required for the propagation of feature annotation.</text>
</comment>
<dbReference type="PANTHER" id="PTHR43247:SF1">
    <property type="entry name" value="PHOSPHOSERINE AMINOTRANSFERASE"/>
    <property type="match status" value="1"/>
</dbReference>
<evidence type="ECO:0000313" key="16">
    <source>
        <dbReference type="Proteomes" id="UP000254808"/>
    </source>
</evidence>
<evidence type="ECO:0000256" key="2">
    <source>
        <dbReference type="ARBA" id="ARBA00005099"/>
    </source>
</evidence>